<proteinExistence type="predicted"/>
<name>A0A2W5B0S5_9CORY</name>
<accession>A0A2W5B0S5</accession>
<sequence length="401" mass="42567">MSTAPSEDKFAGGSYKDDNGNVQEVKPGNAGGGGSNQTPSGNEPQPQSQHETLPEDSAYAGLPRTSGQSSKSDNAGGGNGGSSAPEHPKDTTEFTPTTVDDWKPIANRYVGGYDPTQKGQTPETQRVDYSQVDTPDDYKYKGYGSGNYTDTMKELNDKTHGGDDGIAKDYAEAVKGAKGTKGDHFTLDGSDKGRDDAYAASVEAAKEAVKKAGARTPEEVSKILDQVGQVNLDKEAYKELFADMRDAGSGYSKDAIGAKYAGEGAYVIDGWTFDAIFDPSIIKREIEVNRHCKYLGIPGEKAASGSALPYTFEGTTAAVQKTVSELLSMREQIVSATLGGRSNLKRDFAQVVQTLDQALEYFSSGQGIQQVTEAMDAPVQAANAAVMGINTEGMGYKQEYG</sequence>
<feature type="compositionally biased region" description="Polar residues" evidence="1">
    <location>
        <begin position="117"/>
        <end position="133"/>
    </location>
</feature>
<organism evidence="2 3">
    <name type="scientific">Corynebacterium urealyticum</name>
    <dbReference type="NCBI Taxonomy" id="43771"/>
    <lineage>
        <taxon>Bacteria</taxon>
        <taxon>Bacillati</taxon>
        <taxon>Actinomycetota</taxon>
        <taxon>Actinomycetes</taxon>
        <taxon>Mycobacteriales</taxon>
        <taxon>Corynebacteriaceae</taxon>
        <taxon>Corynebacterium</taxon>
    </lineage>
</organism>
<protein>
    <submittedName>
        <fullName evidence="2">Uncharacterized protein</fullName>
    </submittedName>
</protein>
<reference evidence="2 3" key="1">
    <citation type="submission" date="2017-11" db="EMBL/GenBank/DDBJ databases">
        <title>Infants hospitalized years apart are colonized by the same room-sourced microbial strains.</title>
        <authorList>
            <person name="Brooks B."/>
            <person name="Olm M.R."/>
            <person name="Firek B.A."/>
            <person name="Baker R."/>
            <person name="Thomas B.C."/>
            <person name="Morowitz M.J."/>
            <person name="Banfield J.F."/>
        </authorList>
    </citation>
    <scope>NUCLEOTIDE SEQUENCE [LARGE SCALE GENOMIC DNA]</scope>
    <source>
        <strain evidence="2">S2_012_000_R3_87</strain>
    </source>
</reference>
<dbReference type="AlphaFoldDB" id="A0A2W5B0S5"/>
<evidence type="ECO:0000313" key="3">
    <source>
        <dbReference type="Proteomes" id="UP000249451"/>
    </source>
</evidence>
<dbReference type="Proteomes" id="UP000249451">
    <property type="component" value="Unassembled WGS sequence"/>
</dbReference>
<dbReference type="EMBL" id="QFNY01000139">
    <property type="protein sequence ID" value="PZP00291.1"/>
    <property type="molecule type" value="Genomic_DNA"/>
</dbReference>
<evidence type="ECO:0000313" key="2">
    <source>
        <dbReference type="EMBL" id="PZP00291.1"/>
    </source>
</evidence>
<feature type="compositionally biased region" description="Polar residues" evidence="1">
    <location>
        <begin position="36"/>
        <end position="51"/>
    </location>
</feature>
<gene>
    <name evidence="2" type="ORF">DI609_06590</name>
</gene>
<evidence type="ECO:0000256" key="1">
    <source>
        <dbReference type="SAM" id="MobiDB-lite"/>
    </source>
</evidence>
<feature type="compositionally biased region" description="Basic and acidic residues" evidence="1">
    <location>
        <begin position="1"/>
        <end position="19"/>
    </location>
</feature>
<comment type="caution">
    <text evidence="2">The sequence shown here is derived from an EMBL/GenBank/DDBJ whole genome shotgun (WGS) entry which is preliminary data.</text>
</comment>
<feature type="region of interest" description="Disordered" evidence="1">
    <location>
        <begin position="1"/>
        <end position="148"/>
    </location>
</feature>
<feature type="non-terminal residue" evidence="2">
    <location>
        <position position="401"/>
    </location>
</feature>